<evidence type="ECO:0000259" key="4">
    <source>
        <dbReference type="Pfam" id="PF07687"/>
    </source>
</evidence>
<comment type="cofactor">
    <cofactor evidence="3">
        <name>Zn(2+)</name>
        <dbReference type="ChEBI" id="CHEBI:29105"/>
    </cofactor>
    <text evidence="3">Binds 2 Zn(2+) ions per subunit.</text>
</comment>
<dbReference type="PIRSF" id="PIRSF001235">
    <property type="entry name" value="Amidase_carbamoylase"/>
    <property type="match status" value="1"/>
</dbReference>
<keyword evidence="2 5" id="KW-0378">Hydrolase</keyword>
<evidence type="ECO:0000313" key="5">
    <source>
        <dbReference type="EMBL" id="RXN90267.1"/>
    </source>
</evidence>
<feature type="binding site" evidence="3">
    <location>
        <position position="129"/>
    </location>
    <ligand>
        <name>Zn(2+)</name>
        <dbReference type="ChEBI" id="CHEBI:29105"/>
        <label>2</label>
    </ligand>
</feature>
<feature type="binding site" evidence="3">
    <location>
        <position position="421"/>
    </location>
    <ligand>
        <name>Zn(2+)</name>
        <dbReference type="ChEBI" id="CHEBI:29105"/>
        <label>2</label>
    </ligand>
</feature>
<sequence>MPAAITVPRAPPGAILLSWPRPFHRKHIESDHVTDPQDVRINGKRLWQSLMDLARIGATPKGGNCRLALTDLDREGRDLVAGWMRDAGLEVTIDQIGNIFGRRAGRNPGLPAIATGSHIDTQPTGGRFDGCYGVMAGLEVMRTLQEQGIVTEAPLELVIWTNEEGSRFVPFMMGSAVYCGKLPLDTALDTPDLEGLRVGDELRRIGYAGTAPVTRRSFGRYFEAHIEQGPILEAEDTVIGVVSGSLGMHWYDVTVSGIEAHAGPTPMPLRRDALYASTFIMQQVIEIANEYAPHGRGTVGLVQVRPNSRNVIPGSVMFSIDIRHEDAARLAEMDARVQGVIRDVAEGRTTGHAMPVDVKKTAFFPPTPFAADMVATVREQATLRGYSAMDIVTGAGHDAVNIAGMLPTSMIFVPCKDGISHNEIEDADPVHLEAGANVLLGAMLAHAGK</sequence>
<comment type="caution">
    <text evidence="5">The sequence shown here is derived from an EMBL/GenBank/DDBJ whole genome shotgun (WGS) entry which is preliminary data.</text>
</comment>
<dbReference type="Pfam" id="PF01546">
    <property type="entry name" value="Peptidase_M20"/>
    <property type="match status" value="1"/>
</dbReference>
<feature type="binding site" evidence="3">
    <location>
        <position position="225"/>
    </location>
    <ligand>
        <name>Zn(2+)</name>
        <dbReference type="ChEBI" id="CHEBI:29105"/>
        <label>1</label>
    </ligand>
</feature>
<dbReference type="CDD" id="cd03884">
    <property type="entry name" value="M20_bAS"/>
    <property type="match status" value="1"/>
</dbReference>
<evidence type="ECO:0000256" key="2">
    <source>
        <dbReference type="ARBA" id="ARBA00022801"/>
    </source>
</evidence>
<dbReference type="GO" id="GO:0046872">
    <property type="term" value="F:metal ion binding"/>
    <property type="evidence" value="ECO:0007669"/>
    <property type="project" value="UniProtKB-KW"/>
</dbReference>
<organism evidence="5 6">
    <name type="scientific">Achromobacter aloeverae</name>
    <dbReference type="NCBI Taxonomy" id="1750518"/>
    <lineage>
        <taxon>Bacteria</taxon>
        <taxon>Pseudomonadati</taxon>
        <taxon>Pseudomonadota</taxon>
        <taxon>Betaproteobacteria</taxon>
        <taxon>Burkholderiales</taxon>
        <taxon>Alcaligenaceae</taxon>
        <taxon>Achromobacter</taxon>
    </lineage>
</organism>
<dbReference type="OrthoDB" id="9808195at2"/>
<proteinExistence type="inferred from homology"/>
<reference evidence="5 6" key="1">
    <citation type="journal article" date="2017" name="Int. J. Syst. Evol. Microbiol.">
        <title>Achromobacter aloeverae sp. nov., isolated from the root of Aloe vera (L.) Burm.f.</title>
        <authorList>
            <person name="Kuncharoen N."/>
            <person name="Muramatsu Y."/>
            <person name="Shibata C."/>
            <person name="Kamakura Y."/>
            <person name="Nakagawa Y."/>
            <person name="Tanasupawat S."/>
        </authorList>
    </citation>
    <scope>NUCLEOTIDE SEQUENCE [LARGE SCALE GENOMIC DNA]</scope>
    <source>
        <strain evidence="5 6">AVA-1</strain>
    </source>
</reference>
<dbReference type="EMBL" id="PYAL01000003">
    <property type="protein sequence ID" value="RXN90267.1"/>
    <property type="molecule type" value="Genomic_DNA"/>
</dbReference>
<protein>
    <submittedName>
        <fullName evidence="5">Zn-dependent hydrolase</fullName>
    </submittedName>
</protein>
<evidence type="ECO:0000256" key="1">
    <source>
        <dbReference type="ARBA" id="ARBA00006153"/>
    </source>
</evidence>
<dbReference type="AlphaFoldDB" id="A0A4Q1HM71"/>
<dbReference type="Proteomes" id="UP000290849">
    <property type="component" value="Unassembled WGS sequence"/>
</dbReference>
<accession>A0A4Q1HM71</accession>
<dbReference type="SUPFAM" id="SSF55031">
    <property type="entry name" value="Bacterial exopeptidase dimerisation domain"/>
    <property type="match status" value="1"/>
</dbReference>
<gene>
    <name evidence="5" type="ORF">C7R54_12150</name>
</gene>
<comment type="similarity">
    <text evidence="1">Belongs to the peptidase M20 family.</text>
</comment>
<name>A0A4Q1HM71_9BURK</name>
<dbReference type="Pfam" id="PF07687">
    <property type="entry name" value="M20_dimer"/>
    <property type="match status" value="1"/>
</dbReference>
<dbReference type="InterPro" id="IPR011650">
    <property type="entry name" value="Peptidase_M20_dimer"/>
</dbReference>
<feature type="domain" description="Peptidase M20 dimerisation" evidence="4">
    <location>
        <begin position="246"/>
        <end position="346"/>
    </location>
</feature>
<feature type="binding site" evidence="3">
    <location>
        <position position="118"/>
    </location>
    <ligand>
        <name>Zn(2+)</name>
        <dbReference type="ChEBI" id="CHEBI:29105"/>
        <label>1</label>
    </ligand>
</feature>
<dbReference type="PANTHER" id="PTHR32494">
    <property type="entry name" value="ALLANTOATE DEIMINASE-RELATED"/>
    <property type="match status" value="1"/>
</dbReference>
<dbReference type="InterPro" id="IPR010158">
    <property type="entry name" value="Amidase_Cbmase"/>
</dbReference>
<keyword evidence="6" id="KW-1185">Reference proteome</keyword>
<evidence type="ECO:0000256" key="3">
    <source>
        <dbReference type="PIRSR" id="PIRSR001235-1"/>
    </source>
</evidence>
<keyword evidence="3" id="KW-0479">Metal-binding</keyword>
<dbReference type="Gene3D" id="3.30.70.360">
    <property type="match status" value="1"/>
</dbReference>
<dbReference type="NCBIfam" id="NF006769">
    <property type="entry name" value="PRK09290.1-3"/>
    <property type="match status" value="1"/>
</dbReference>
<dbReference type="InterPro" id="IPR002933">
    <property type="entry name" value="Peptidase_M20"/>
</dbReference>
<dbReference type="Gene3D" id="3.40.630.10">
    <property type="entry name" value="Zn peptidases"/>
    <property type="match status" value="1"/>
</dbReference>
<dbReference type="SUPFAM" id="SSF53187">
    <property type="entry name" value="Zn-dependent exopeptidases"/>
    <property type="match status" value="1"/>
</dbReference>
<keyword evidence="3" id="KW-0862">Zinc</keyword>
<dbReference type="NCBIfam" id="TIGR01879">
    <property type="entry name" value="hydantase"/>
    <property type="match status" value="1"/>
</dbReference>
<dbReference type="PANTHER" id="PTHR32494:SF5">
    <property type="entry name" value="ALLANTOATE AMIDOHYDROLASE"/>
    <property type="match status" value="1"/>
</dbReference>
<dbReference type="InterPro" id="IPR036264">
    <property type="entry name" value="Bact_exopeptidase_dim_dom"/>
</dbReference>
<dbReference type="GO" id="GO:0016813">
    <property type="term" value="F:hydrolase activity, acting on carbon-nitrogen (but not peptide) bonds, in linear amidines"/>
    <property type="evidence" value="ECO:0007669"/>
    <property type="project" value="InterPro"/>
</dbReference>
<evidence type="ECO:0000313" key="6">
    <source>
        <dbReference type="Proteomes" id="UP000290849"/>
    </source>
</evidence>
<feature type="binding site" evidence="3">
    <location>
        <position position="164"/>
    </location>
    <ligand>
        <name>Zn(2+)</name>
        <dbReference type="ChEBI" id="CHEBI:29105"/>
        <label>2</label>
    </ligand>
</feature>
<feature type="binding site" evidence="3">
    <location>
        <position position="129"/>
    </location>
    <ligand>
        <name>Zn(2+)</name>
        <dbReference type="ChEBI" id="CHEBI:29105"/>
        <label>1</label>
    </ligand>
</feature>